<dbReference type="PROSITE" id="PS50033">
    <property type="entry name" value="UBX"/>
    <property type="match status" value="1"/>
</dbReference>
<comment type="caution">
    <text evidence="3">The sequence shown here is derived from an EMBL/GenBank/DDBJ whole genome shotgun (WGS) entry which is preliminary data.</text>
</comment>
<dbReference type="InterPro" id="IPR029071">
    <property type="entry name" value="Ubiquitin-like_domsf"/>
</dbReference>
<dbReference type="GO" id="GO:0012506">
    <property type="term" value="C:vesicle membrane"/>
    <property type="evidence" value="ECO:0007669"/>
    <property type="project" value="TreeGrafter"/>
</dbReference>
<feature type="region of interest" description="Disordered" evidence="1">
    <location>
        <begin position="1"/>
        <end position="36"/>
    </location>
</feature>
<accession>A0A4S4LD47</accession>
<dbReference type="SMART" id="SM00166">
    <property type="entry name" value="UBX"/>
    <property type="match status" value="1"/>
</dbReference>
<evidence type="ECO:0000313" key="3">
    <source>
        <dbReference type="EMBL" id="THH09746.1"/>
    </source>
</evidence>
<protein>
    <recommendedName>
        <fullName evidence="2">UBX domain-containing protein</fullName>
    </recommendedName>
</protein>
<reference evidence="3 4" key="1">
    <citation type="submission" date="2019-02" db="EMBL/GenBank/DDBJ databases">
        <title>Genome sequencing of the rare red list fungi Bondarzewia mesenterica.</title>
        <authorList>
            <person name="Buettner E."/>
            <person name="Kellner H."/>
        </authorList>
    </citation>
    <scope>NUCLEOTIDE SEQUENCE [LARGE SCALE GENOMIC DNA]</scope>
    <source>
        <strain evidence="3 4">DSM 108281</strain>
    </source>
</reference>
<gene>
    <name evidence="3" type="ORF">EW146_g8596</name>
</gene>
<keyword evidence="4" id="KW-1185">Reference proteome</keyword>
<sequence>MNTSSNPTAEHKPATAAATPSVPEPQSFKVYNPPRTAAATHELPDEYFTPSAADLKAAQASLHARTQALTNAAFQNRSMREQKDKAKRERWPTTTIRVRFTDRTQLEKTFPSTDKIRSVYAFVRGSLKEEVKPIKFILYQPPKRDLKVSDPTVRDLSLAELQLAPSSVLLLRFEDESLNHADYPAPLAASVIEHAVDLPTPPDFDAAPQEPSRPQASASSSSSSNRPAHSTGEKKIPKWLKLGPKK</sequence>
<organism evidence="3 4">
    <name type="scientific">Bondarzewia mesenterica</name>
    <dbReference type="NCBI Taxonomy" id="1095465"/>
    <lineage>
        <taxon>Eukaryota</taxon>
        <taxon>Fungi</taxon>
        <taxon>Dikarya</taxon>
        <taxon>Basidiomycota</taxon>
        <taxon>Agaricomycotina</taxon>
        <taxon>Agaricomycetes</taxon>
        <taxon>Russulales</taxon>
        <taxon>Bondarzewiaceae</taxon>
        <taxon>Bondarzewia</taxon>
    </lineage>
</organism>
<dbReference type="AlphaFoldDB" id="A0A4S4LD47"/>
<evidence type="ECO:0000259" key="2">
    <source>
        <dbReference type="PROSITE" id="PS50033"/>
    </source>
</evidence>
<feature type="compositionally biased region" description="Low complexity" evidence="1">
    <location>
        <begin position="206"/>
        <end position="230"/>
    </location>
</feature>
<feature type="domain" description="UBX" evidence="2">
    <location>
        <begin position="89"/>
        <end position="171"/>
    </location>
</feature>
<feature type="compositionally biased region" description="Basic and acidic residues" evidence="1">
    <location>
        <begin position="78"/>
        <end position="90"/>
    </location>
</feature>
<dbReference type="SUPFAM" id="SSF54236">
    <property type="entry name" value="Ubiquitin-like"/>
    <property type="match status" value="1"/>
</dbReference>
<dbReference type="PANTHER" id="PTHR46467:SF1">
    <property type="entry name" value="TETHER CONTAINING UBX DOMAIN FOR GLUT4"/>
    <property type="match status" value="1"/>
</dbReference>
<name>A0A4S4LD47_9AGAM</name>
<evidence type="ECO:0000256" key="1">
    <source>
        <dbReference type="SAM" id="MobiDB-lite"/>
    </source>
</evidence>
<dbReference type="Proteomes" id="UP000310158">
    <property type="component" value="Unassembled WGS sequence"/>
</dbReference>
<feature type="region of interest" description="Disordered" evidence="1">
    <location>
        <begin position="198"/>
        <end position="246"/>
    </location>
</feature>
<dbReference type="GO" id="GO:0005737">
    <property type="term" value="C:cytoplasm"/>
    <property type="evidence" value="ECO:0007669"/>
    <property type="project" value="TreeGrafter"/>
</dbReference>
<proteinExistence type="predicted"/>
<dbReference type="GO" id="GO:0005634">
    <property type="term" value="C:nucleus"/>
    <property type="evidence" value="ECO:0007669"/>
    <property type="project" value="TreeGrafter"/>
</dbReference>
<dbReference type="PANTHER" id="PTHR46467">
    <property type="entry name" value="TETHER CONTAINING UBX DOMAIN FOR GLUT4"/>
    <property type="match status" value="1"/>
</dbReference>
<dbReference type="EMBL" id="SGPL01000611">
    <property type="protein sequence ID" value="THH09746.1"/>
    <property type="molecule type" value="Genomic_DNA"/>
</dbReference>
<dbReference type="Pfam" id="PF00789">
    <property type="entry name" value="UBX"/>
    <property type="match status" value="1"/>
</dbReference>
<feature type="region of interest" description="Disordered" evidence="1">
    <location>
        <begin position="71"/>
        <end position="90"/>
    </location>
</feature>
<evidence type="ECO:0000313" key="4">
    <source>
        <dbReference type="Proteomes" id="UP000310158"/>
    </source>
</evidence>
<dbReference type="Gene3D" id="3.10.20.90">
    <property type="entry name" value="Phosphatidylinositol 3-kinase Catalytic Subunit, Chain A, domain 1"/>
    <property type="match status" value="1"/>
</dbReference>
<dbReference type="GO" id="GO:0006886">
    <property type="term" value="P:intracellular protein transport"/>
    <property type="evidence" value="ECO:0007669"/>
    <property type="project" value="TreeGrafter"/>
</dbReference>
<dbReference type="OrthoDB" id="440781at2759"/>
<dbReference type="InterPro" id="IPR001012">
    <property type="entry name" value="UBX_dom"/>
</dbReference>